<dbReference type="Proteomes" id="UP000563094">
    <property type="component" value="Unassembled WGS sequence"/>
</dbReference>
<gene>
    <name evidence="1" type="ORF">FHS90_003670</name>
</gene>
<dbReference type="EMBL" id="JACJIQ010000017">
    <property type="protein sequence ID" value="MBA9078936.1"/>
    <property type="molecule type" value="Genomic_DNA"/>
</dbReference>
<evidence type="ECO:0008006" key="3">
    <source>
        <dbReference type="Google" id="ProtNLM"/>
    </source>
</evidence>
<name>A0A839GW23_9BACT</name>
<keyword evidence="2" id="KW-1185">Reference proteome</keyword>
<dbReference type="RefSeq" id="WP_182513995.1">
    <property type="nucleotide sequence ID" value="NZ_JACJIQ010000017.1"/>
</dbReference>
<sequence>MAFILTCEIYIGPYVFRKINKVKIKNTWKELGAEATISLYNLKGKLEQAITAGMPVEVWLGYDGILRKEFSGYVRSISPKIPFEVECEDEVYHLKRKTVNNSWRSISLRNLLEYLMPHAVLSANIPNVILSPFRLNKVTVADALRKLKEEYLMCAYFRDGRLFVGLPYTEFSSQSGVPGGAAIYDFAKNIASEGSLTYRNKEDVRLRAKVVNILKNNTRQQIEVGDPDGELRTLTFRNASANESELRKLAERELEKYKFEGYRGSFTGFGLPYISHSGTIELRDSRYPQRAGRYVVDSVNTTFGVDGFRREIEIGKAV</sequence>
<protein>
    <recommendedName>
        <fullName evidence="3">Phage protein D</fullName>
    </recommendedName>
</protein>
<organism evidence="1 2">
    <name type="scientific">Rufibacter quisquiliarum</name>
    <dbReference type="NCBI Taxonomy" id="1549639"/>
    <lineage>
        <taxon>Bacteria</taxon>
        <taxon>Pseudomonadati</taxon>
        <taxon>Bacteroidota</taxon>
        <taxon>Cytophagia</taxon>
        <taxon>Cytophagales</taxon>
        <taxon>Hymenobacteraceae</taxon>
        <taxon>Rufibacter</taxon>
    </lineage>
</organism>
<comment type="caution">
    <text evidence="1">The sequence shown here is derived from an EMBL/GenBank/DDBJ whole genome shotgun (WGS) entry which is preliminary data.</text>
</comment>
<dbReference type="SUPFAM" id="SSF69279">
    <property type="entry name" value="Phage tail proteins"/>
    <property type="match status" value="1"/>
</dbReference>
<dbReference type="AlphaFoldDB" id="A0A839GW23"/>
<accession>A0A839GW23</accession>
<evidence type="ECO:0000313" key="2">
    <source>
        <dbReference type="Proteomes" id="UP000563094"/>
    </source>
</evidence>
<proteinExistence type="predicted"/>
<evidence type="ECO:0000313" key="1">
    <source>
        <dbReference type="EMBL" id="MBA9078936.1"/>
    </source>
</evidence>
<reference evidence="1 2" key="1">
    <citation type="submission" date="2020-08" db="EMBL/GenBank/DDBJ databases">
        <title>Genomic Encyclopedia of Type Strains, Phase IV (KMG-IV): sequencing the most valuable type-strain genomes for metagenomic binning, comparative biology and taxonomic classification.</title>
        <authorList>
            <person name="Goeker M."/>
        </authorList>
    </citation>
    <scope>NUCLEOTIDE SEQUENCE [LARGE SCALE GENOMIC DNA]</scope>
    <source>
        <strain evidence="1 2">DSM 29854</strain>
    </source>
</reference>